<dbReference type="AlphaFoldDB" id="A0A445BHW3"/>
<organism evidence="1 2">
    <name type="scientific">Arachis hypogaea</name>
    <name type="common">Peanut</name>
    <dbReference type="NCBI Taxonomy" id="3818"/>
    <lineage>
        <taxon>Eukaryota</taxon>
        <taxon>Viridiplantae</taxon>
        <taxon>Streptophyta</taxon>
        <taxon>Embryophyta</taxon>
        <taxon>Tracheophyta</taxon>
        <taxon>Spermatophyta</taxon>
        <taxon>Magnoliopsida</taxon>
        <taxon>eudicotyledons</taxon>
        <taxon>Gunneridae</taxon>
        <taxon>Pentapetalae</taxon>
        <taxon>rosids</taxon>
        <taxon>fabids</taxon>
        <taxon>Fabales</taxon>
        <taxon>Fabaceae</taxon>
        <taxon>Papilionoideae</taxon>
        <taxon>50 kb inversion clade</taxon>
        <taxon>dalbergioids sensu lato</taxon>
        <taxon>Dalbergieae</taxon>
        <taxon>Pterocarpus clade</taxon>
        <taxon>Arachis</taxon>
    </lineage>
</organism>
<protein>
    <submittedName>
        <fullName evidence="1">Uncharacterized protein</fullName>
    </submittedName>
</protein>
<evidence type="ECO:0000313" key="2">
    <source>
        <dbReference type="Proteomes" id="UP000289738"/>
    </source>
</evidence>
<reference evidence="1 2" key="1">
    <citation type="submission" date="2019-01" db="EMBL/GenBank/DDBJ databases">
        <title>Sequencing of cultivated peanut Arachis hypogaea provides insights into genome evolution and oil improvement.</title>
        <authorList>
            <person name="Chen X."/>
        </authorList>
    </citation>
    <scope>NUCLEOTIDE SEQUENCE [LARGE SCALE GENOMIC DNA]</scope>
    <source>
        <strain evidence="2">cv. Fuhuasheng</strain>
        <tissue evidence="1">Leaves</tissue>
    </source>
</reference>
<dbReference type="Proteomes" id="UP000289738">
    <property type="component" value="Chromosome A09"/>
</dbReference>
<evidence type="ECO:0000313" key="1">
    <source>
        <dbReference type="EMBL" id="RYR38259.1"/>
    </source>
</evidence>
<comment type="caution">
    <text evidence="1">The sequence shown here is derived from an EMBL/GenBank/DDBJ whole genome shotgun (WGS) entry which is preliminary data.</text>
</comment>
<dbReference type="EMBL" id="SDMP01000009">
    <property type="protein sequence ID" value="RYR38259.1"/>
    <property type="molecule type" value="Genomic_DNA"/>
</dbReference>
<accession>A0A445BHW3</accession>
<keyword evidence="2" id="KW-1185">Reference proteome</keyword>
<proteinExistence type="predicted"/>
<sequence>MYQKGKWKSNISPTEKTNPSVGLNYPARIYIHILMDVGIWIISKVVLPHSHPCCLNQAKVLKQHRELNIRGHRELSFIEKDVRNYITREVQNVLELEGAKEFEKYILRIKEKNHNLFLCLNLRLISQLSLLFGPTQEAGLSVSILEILFHSIPLTIQTGVFSEFFEYCYLWVPVYLNHHF</sequence>
<name>A0A445BHW3_ARAHY</name>
<gene>
    <name evidence="1" type="ORF">Ahy_A09g043238</name>
</gene>